<dbReference type="EMBL" id="QKVK01000001">
    <property type="protein sequence ID" value="PZF78591.1"/>
    <property type="molecule type" value="Genomic_DNA"/>
</dbReference>
<evidence type="ECO:0000256" key="4">
    <source>
        <dbReference type="ARBA" id="ARBA00022741"/>
    </source>
</evidence>
<evidence type="ECO:0000256" key="2">
    <source>
        <dbReference type="ARBA" id="ARBA00005417"/>
    </source>
</evidence>
<dbReference type="GO" id="GO:0090374">
    <property type="term" value="P:oligopeptide export from mitochondrion"/>
    <property type="evidence" value="ECO:0007669"/>
    <property type="project" value="TreeGrafter"/>
</dbReference>
<reference evidence="13" key="1">
    <citation type="submission" date="2018-06" db="EMBL/GenBank/DDBJ databases">
        <title>Aestuariibacter litoralis strain KCTC 52945T.</title>
        <authorList>
            <person name="Li X."/>
            <person name="Salam N."/>
            <person name="Li J.-L."/>
            <person name="Chen Y.-M."/>
            <person name="Yang Z.-W."/>
            <person name="Zhang L.-Y."/>
            <person name="Han M.-X."/>
            <person name="Xiao M."/>
            <person name="Li W.-J."/>
        </authorList>
    </citation>
    <scope>NUCLEOTIDE SEQUENCE [LARGE SCALE GENOMIC DNA]</scope>
    <source>
        <strain evidence="13">KCTC 52945</strain>
    </source>
</reference>
<evidence type="ECO:0000259" key="11">
    <source>
        <dbReference type="PROSITE" id="PS50929"/>
    </source>
</evidence>
<evidence type="ECO:0000256" key="9">
    <source>
        <dbReference type="SAM" id="Phobius"/>
    </source>
</evidence>
<keyword evidence="3 9" id="KW-0812">Transmembrane</keyword>
<accession>A0A2W2ATP0</accession>
<dbReference type="Gene3D" id="1.20.1560.10">
    <property type="entry name" value="ABC transporter type 1, transmembrane domain"/>
    <property type="match status" value="1"/>
</dbReference>
<dbReference type="PANTHER" id="PTHR43394">
    <property type="entry name" value="ATP-DEPENDENT PERMEASE MDL1, MITOCHONDRIAL"/>
    <property type="match status" value="1"/>
</dbReference>
<feature type="domain" description="ABC transporter" evidence="10">
    <location>
        <begin position="353"/>
        <end position="589"/>
    </location>
</feature>
<feature type="transmembrane region" description="Helical" evidence="9">
    <location>
        <begin position="153"/>
        <end position="170"/>
    </location>
</feature>
<dbReference type="AlphaFoldDB" id="A0A2W2ATP0"/>
<dbReference type="NCBIfam" id="TIGR02204">
    <property type="entry name" value="MsbA_rel"/>
    <property type="match status" value="1"/>
</dbReference>
<dbReference type="SMART" id="SM00382">
    <property type="entry name" value="AAA"/>
    <property type="match status" value="1"/>
</dbReference>
<evidence type="ECO:0000259" key="10">
    <source>
        <dbReference type="PROSITE" id="PS50893"/>
    </source>
</evidence>
<dbReference type="PROSITE" id="PS50929">
    <property type="entry name" value="ABC_TM1F"/>
    <property type="match status" value="1"/>
</dbReference>
<comment type="function">
    <text evidence="8">Part of an ABC transporter complex. Transmembrane domains (TMD) form a pore in the inner membrane and the ATP-binding domain (NBD) is responsible for energy generation.</text>
</comment>
<gene>
    <name evidence="12" type="ORF">DK847_01935</name>
</gene>
<dbReference type="PROSITE" id="PS00211">
    <property type="entry name" value="ABC_TRANSPORTER_1"/>
    <property type="match status" value="1"/>
</dbReference>
<dbReference type="Pfam" id="PF00664">
    <property type="entry name" value="ABC_membrane"/>
    <property type="match status" value="1"/>
</dbReference>
<feature type="transmembrane region" description="Helical" evidence="9">
    <location>
        <begin position="257"/>
        <end position="279"/>
    </location>
</feature>
<dbReference type="CDD" id="cd18575">
    <property type="entry name" value="ABC_6TM_bac_exporter_ABCB8_10_like"/>
    <property type="match status" value="1"/>
</dbReference>
<dbReference type="InterPro" id="IPR003439">
    <property type="entry name" value="ABC_transporter-like_ATP-bd"/>
</dbReference>
<dbReference type="GO" id="GO:0005886">
    <property type="term" value="C:plasma membrane"/>
    <property type="evidence" value="ECO:0007669"/>
    <property type="project" value="UniProtKB-SubCell"/>
</dbReference>
<evidence type="ECO:0000313" key="13">
    <source>
        <dbReference type="Proteomes" id="UP000248795"/>
    </source>
</evidence>
<name>A0A2W2ATP0_9HYPH</name>
<sequence length="597" mass="64156">MSNPYEDEARRRPKSRNLRPLLRLTPFLRPYRRQMVFALVALLAAAGATLAVPVAVRRIIDNGFTAENALLVDKYFLAMLAVVIVLAVGSALRFYFVMWIGERVVADIRDAIFSHLLSLSPGFFETQRSGEVLSRLTADTTQIKSAFSSTASIALRNMVMLIGTIVMMVASSPKLAGLSLLALPLIVLPLVTYGRRVRSLSRLAQDTLASSAAFAQERLVAVSTVQANVQEQAARTLFSDATATAFGAAAKRTFARAVLTALIIGVAAGAVVVLLWYGASNVISGSMSPGTLSQFLIYAILAASSMGQLSEVWGEVQLAAGAAERISELLDEKPLITAPAVPQPMPRPPQGRLALEHVTFAYPTRPEENALIDVSFAVRTGETVAIVGPSGAGKTTIFALVQRFFDPQKGTVTVDGVDVRKAVPQDVRERIAVVPQETVIFSGTIMDNIRFGKPEASAEDVLEAARAARVDEFAERLPQGYDTQVGERGVTLSGGQRQRIAIARAILRDAPILLLDEATSALDAESEAFIQQAIEKLTANRTTLVIAHRLATVRNADRILVLDGGELVAEGTHAELITTSPLYARLAKLQFTAQAAE</sequence>
<dbReference type="InterPro" id="IPR039421">
    <property type="entry name" value="Type_1_exporter"/>
</dbReference>
<evidence type="ECO:0000256" key="3">
    <source>
        <dbReference type="ARBA" id="ARBA00022692"/>
    </source>
</evidence>
<keyword evidence="4" id="KW-0547">Nucleotide-binding</keyword>
<feature type="transmembrane region" description="Helical" evidence="9">
    <location>
        <begin position="176"/>
        <end position="193"/>
    </location>
</feature>
<evidence type="ECO:0000313" key="12">
    <source>
        <dbReference type="EMBL" id="PZF78591.1"/>
    </source>
</evidence>
<dbReference type="SUPFAM" id="SSF52540">
    <property type="entry name" value="P-loop containing nucleoside triphosphate hydrolases"/>
    <property type="match status" value="1"/>
</dbReference>
<evidence type="ECO:0000256" key="7">
    <source>
        <dbReference type="ARBA" id="ARBA00023136"/>
    </source>
</evidence>
<dbReference type="InterPro" id="IPR036640">
    <property type="entry name" value="ABC1_TM_sf"/>
</dbReference>
<dbReference type="Pfam" id="PF00005">
    <property type="entry name" value="ABC_tran"/>
    <property type="match status" value="1"/>
</dbReference>
<dbReference type="GO" id="GO:0005524">
    <property type="term" value="F:ATP binding"/>
    <property type="evidence" value="ECO:0007669"/>
    <property type="project" value="UniProtKB-KW"/>
</dbReference>
<organism evidence="12 13">
    <name type="scientific">Aestuariivirga litoralis</name>
    <dbReference type="NCBI Taxonomy" id="2650924"/>
    <lineage>
        <taxon>Bacteria</taxon>
        <taxon>Pseudomonadati</taxon>
        <taxon>Pseudomonadota</taxon>
        <taxon>Alphaproteobacteria</taxon>
        <taxon>Hyphomicrobiales</taxon>
        <taxon>Aestuariivirgaceae</taxon>
        <taxon>Aestuariivirga</taxon>
    </lineage>
</organism>
<comment type="subcellular location">
    <subcellularLocation>
        <location evidence="1">Cell membrane</location>
        <topology evidence="1">Multi-pass membrane protein</topology>
    </subcellularLocation>
</comment>
<dbReference type="SUPFAM" id="SSF90123">
    <property type="entry name" value="ABC transporter transmembrane region"/>
    <property type="match status" value="1"/>
</dbReference>
<dbReference type="PANTHER" id="PTHR43394:SF1">
    <property type="entry name" value="ATP-BINDING CASSETTE SUB-FAMILY B MEMBER 10, MITOCHONDRIAL"/>
    <property type="match status" value="1"/>
</dbReference>
<keyword evidence="5" id="KW-0067">ATP-binding</keyword>
<dbReference type="InterPro" id="IPR011918">
    <property type="entry name" value="ABC_MsbA_ATP-bd"/>
</dbReference>
<evidence type="ECO:0000256" key="8">
    <source>
        <dbReference type="ARBA" id="ARBA00024725"/>
    </source>
</evidence>
<evidence type="ECO:0000256" key="5">
    <source>
        <dbReference type="ARBA" id="ARBA00022840"/>
    </source>
</evidence>
<proteinExistence type="inferred from homology"/>
<dbReference type="RefSeq" id="WP_111195919.1">
    <property type="nucleotide sequence ID" value="NZ_QKVK01000001.1"/>
</dbReference>
<keyword evidence="6 9" id="KW-1133">Transmembrane helix</keyword>
<comment type="caution">
    <text evidence="12">The sequence shown here is derived from an EMBL/GenBank/DDBJ whole genome shotgun (WGS) entry which is preliminary data.</text>
</comment>
<keyword evidence="13" id="KW-1185">Reference proteome</keyword>
<dbReference type="PROSITE" id="PS50893">
    <property type="entry name" value="ABC_TRANSPORTER_2"/>
    <property type="match status" value="1"/>
</dbReference>
<protein>
    <submittedName>
        <fullName evidence="12">ABC transporter</fullName>
    </submittedName>
</protein>
<dbReference type="InterPro" id="IPR027417">
    <property type="entry name" value="P-loop_NTPase"/>
</dbReference>
<dbReference type="FunFam" id="3.40.50.300:FF:000218">
    <property type="entry name" value="Multidrug ABC transporter ATP-binding protein"/>
    <property type="match status" value="1"/>
</dbReference>
<dbReference type="InterPro" id="IPR003593">
    <property type="entry name" value="AAA+_ATPase"/>
</dbReference>
<comment type="similarity">
    <text evidence="2">Belongs to the ABC transporter superfamily.</text>
</comment>
<dbReference type="GO" id="GO:0015421">
    <property type="term" value="F:ABC-type oligopeptide transporter activity"/>
    <property type="evidence" value="ECO:0007669"/>
    <property type="project" value="TreeGrafter"/>
</dbReference>
<dbReference type="Proteomes" id="UP000248795">
    <property type="component" value="Unassembled WGS sequence"/>
</dbReference>
<feature type="transmembrane region" description="Helical" evidence="9">
    <location>
        <begin position="75"/>
        <end position="96"/>
    </location>
</feature>
<dbReference type="InterPro" id="IPR011527">
    <property type="entry name" value="ABC1_TM_dom"/>
</dbReference>
<dbReference type="InterPro" id="IPR017871">
    <property type="entry name" value="ABC_transporter-like_CS"/>
</dbReference>
<keyword evidence="7 9" id="KW-0472">Membrane</keyword>
<evidence type="ECO:0000256" key="1">
    <source>
        <dbReference type="ARBA" id="ARBA00004651"/>
    </source>
</evidence>
<dbReference type="Gene3D" id="3.40.50.300">
    <property type="entry name" value="P-loop containing nucleotide triphosphate hydrolases"/>
    <property type="match status" value="1"/>
</dbReference>
<evidence type="ECO:0000256" key="6">
    <source>
        <dbReference type="ARBA" id="ARBA00022989"/>
    </source>
</evidence>
<dbReference type="GO" id="GO:0016887">
    <property type="term" value="F:ATP hydrolysis activity"/>
    <property type="evidence" value="ECO:0007669"/>
    <property type="project" value="InterPro"/>
</dbReference>
<feature type="domain" description="ABC transmembrane type-1" evidence="11">
    <location>
        <begin position="36"/>
        <end position="318"/>
    </location>
</feature>